<comment type="function">
    <text evidence="1">Is involved in generating a small heat-stable compound (Nod), an acylated oligomer of N-acetylglucosamine, that stimulates mitosis in various plant protoplasts.</text>
</comment>
<dbReference type="InterPro" id="IPR002509">
    <property type="entry name" value="NODB_dom"/>
</dbReference>
<dbReference type="Proteomes" id="UP001164020">
    <property type="component" value="Chromosome"/>
</dbReference>
<dbReference type="Pfam" id="PF01522">
    <property type="entry name" value="Polysacc_deac_1"/>
    <property type="match status" value="1"/>
</dbReference>
<dbReference type="Gene3D" id="3.20.20.370">
    <property type="entry name" value="Glycoside hydrolase/deacetylase"/>
    <property type="match status" value="1"/>
</dbReference>
<sequence>MPPRVTLSFDNGPDPEITPKVLDILARRGILTTFFVVGDKLRDPARHAIVERAFRAGHWIGNHTFNHLAPLGVTLDRDAPALEISRTQTLIGDMSHPDRLFRPFGSGGILDEALLSPSAVDLLCRDGYSCVLWNVVPRDWENPKGWVPQALQQVAAEEWPLVVLHDLPTTAMDQLELFLDGLDAAGATIVQDFPKDCIPIVNGEIVADISAYMTSPAT</sequence>
<evidence type="ECO:0000313" key="6">
    <source>
        <dbReference type="EMBL" id="WAP70349.1"/>
    </source>
</evidence>
<dbReference type="SUPFAM" id="SSF88713">
    <property type="entry name" value="Glycoside hydrolase/deacetylase"/>
    <property type="match status" value="1"/>
</dbReference>
<dbReference type="PANTHER" id="PTHR10587">
    <property type="entry name" value="GLYCOSYL TRANSFERASE-RELATED"/>
    <property type="match status" value="1"/>
</dbReference>
<comment type="similarity">
    <text evidence="2">Belongs to the polysaccharide deacetylase family.</text>
</comment>
<evidence type="ECO:0000256" key="4">
    <source>
        <dbReference type="ARBA" id="ARBA00032976"/>
    </source>
</evidence>
<dbReference type="RefSeq" id="WP_268882823.1">
    <property type="nucleotide sequence ID" value="NZ_CP114029.1"/>
</dbReference>
<gene>
    <name evidence="6" type="ORF">OH818_09865</name>
</gene>
<name>A0ABY7C2M9_9HYPH</name>
<reference evidence="6" key="1">
    <citation type="submission" date="2022-12" db="EMBL/GenBank/DDBJ databases">
        <title>Jiella pelagia sp. nov., isolated from phosphonate enriched culture of Northwest Pacific surface seawater.</title>
        <authorList>
            <person name="Shin D.Y."/>
            <person name="Hwang C.Y."/>
        </authorList>
    </citation>
    <scope>NUCLEOTIDE SEQUENCE</scope>
    <source>
        <strain evidence="6">HL-NP1</strain>
    </source>
</reference>
<proteinExistence type="inferred from homology"/>
<evidence type="ECO:0000256" key="1">
    <source>
        <dbReference type="ARBA" id="ARBA00003236"/>
    </source>
</evidence>
<dbReference type="EMBL" id="CP114029">
    <property type="protein sequence ID" value="WAP70349.1"/>
    <property type="molecule type" value="Genomic_DNA"/>
</dbReference>
<evidence type="ECO:0000313" key="7">
    <source>
        <dbReference type="Proteomes" id="UP001164020"/>
    </source>
</evidence>
<protein>
    <recommendedName>
        <fullName evidence="3">Chitooligosaccharide deacetylase</fullName>
    </recommendedName>
    <alternativeName>
        <fullName evidence="4">Nodulation protein B</fullName>
    </alternativeName>
</protein>
<dbReference type="PROSITE" id="PS51677">
    <property type="entry name" value="NODB"/>
    <property type="match status" value="1"/>
</dbReference>
<evidence type="ECO:0000259" key="5">
    <source>
        <dbReference type="PROSITE" id="PS51677"/>
    </source>
</evidence>
<evidence type="ECO:0000256" key="3">
    <source>
        <dbReference type="ARBA" id="ARBA00020071"/>
    </source>
</evidence>
<organism evidence="6 7">
    <name type="scientific">Jiella pelagia</name>
    <dbReference type="NCBI Taxonomy" id="2986949"/>
    <lineage>
        <taxon>Bacteria</taxon>
        <taxon>Pseudomonadati</taxon>
        <taxon>Pseudomonadota</taxon>
        <taxon>Alphaproteobacteria</taxon>
        <taxon>Hyphomicrobiales</taxon>
        <taxon>Aurantimonadaceae</taxon>
        <taxon>Jiella</taxon>
    </lineage>
</organism>
<keyword evidence="7" id="KW-1185">Reference proteome</keyword>
<evidence type="ECO:0000256" key="2">
    <source>
        <dbReference type="ARBA" id="ARBA00010973"/>
    </source>
</evidence>
<dbReference type="InterPro" id="IPR011330">
    <property type="entry name" value="Glyco_hydro/deAcase_b/a-brl"/>
</dbReference>
<feature type="domain" description="NodB homology" evidence="5">
    <location>
        <begin position="3"/>
        <end position="190"/>
    </location>
</feature>
<accession>A0ABY7C2M9</accession>
<dbReference type="CDD" id="cd10917">
    <property type="entry name" value="CE4_NodB_like_6s_7s"/>
    <property type="match status" value="1"/>
</dbReference>
<dbReference type="InterPro" id="IPR050248">
    <property type="entry name" value="Polysacc_deacetylase_ArnD"/>
</dbReference>